<dbReference type="InterPro" id="IPR053175">
    <property type="entry name" value="DHMBA_Reg_Transcription_Factor"/>
</dbReference>
<dbReference type="GeneID" id="42058512"/>
<protein>
    <recommendedName>
        <fullName evidence="3">Zn(2)-C6 fungal-type domain-containing protein</fullName>
    </recommendedName>
</protein>
<organism evidence="1 2">
    <name type="scientific">Fusarium proliferatum (strain ET1)</name>
    <name type="common">Orchid endophyte fungus</name>
    <dbReference type="NCBI Taxonomy" id="1227346"/>
    <lineage>
        <taxon>Eukaryota</taxon>
        <taxon>Fungi</taxon>
        <taxon>Dikarya</taxon>
        <taxon>Ascomycota</taxon>
        <taxon>Pezizomycotina</taxon>
        <taxon>Sordariomycetes</taxon>
        <taxon>Hypocreomycetidae</taxon>
        <taxon>Hypocreales</taxon>
        <taxon>Nectriaceae</taxon>
        <taxon>Fusarium</taxon>
        <taxon>Fusarium fujikuroi species complex</taxon>
    </lineage>
</organism>
<accession>A0A1L7W646</accession>
<dbReference type="AlphaFoldDB" id="A0A1L7W646"/>
<dbReference type="PANTHER" id="PTHR38791:SF5">
    <property type="entry name" value="TRANSCRIPTION FACTOR DBAG-RELATED"/>
    <property type="match status" value="1"/>
</dbReference>
<dbReference type="VEuPathDB" id="FungiDB:FPRO_13651"/>
<keyword evidence="2" id="KW-1185">Reference proteome</keyword>
<proteinExistence type="predicted"/>
<dbReference type="PANTHER" id="PTHR38791">
    <property type="entry name" value="ZN(II)2CYS6 TRANSCRIPTION FACTOR (EUROFUNG)-RELATED-RELATED"/>
    <property type="match status" value="1"/>
</dbReference>
<reference evidence="2" key="1">
    <citation type="journal article" date="2016" name="Genome Biol. Evol.">
        <title>Comparative 'omics' of the Fusarium fujikuroi species complex highlights differences in genetic potential and metabolite synthesis.</title>
        <authorList>
            <person name="Niehaus E.-M."/>
            <person name="Muensterkoetter M."/>
            <person name="Proctor R.H."/>
            <person name="Brown D.W."/>
            <person name="Sharon A."/>
            <person name="Idan Y."/>
            <person name="Oren-Young L."/>
            <person name="Sieber C.M."/>
            <person name="Novak O."/>
            <person name="Pencik A."/>
            <person name="Tarkowska D."/>
            <person name="Hromadova K."/>
            <person name="Freeman S."/>
            <person name="Maymon M."/>
            <person name="Elazar M."/>
            <person name="Youssef S.A."/>
            <person name="El-Shabrawy E.S.M."/>
            <person name="Shalaby A.B.A."/>
            <person name="Houterman P."/>
            <person name="Brock N.L."/>
            <person name="Burkhardt I."/>
            <person name="Tsavkelova E.A."/>
            <person name="Dickschat J.S."/>
            <person name="Galuszka P."/>
            <person name="Gueldener U."/>
            <person name="Tudzynski B."/>
        </authorList>
    </citation>
    <scope>NUCLEOTIDE SEQUENCE [LARGE SCALE GENOMIC DNA]</scope>
    <source>
        <strain evidence="2">ET1</strain>
    </source>
</reference>
<dbReference type="RefSeq" id="XP_031088515.1">
    <property type="nucleotide sequence ID" value="XM_031223124.1"/>
</dbReference>
<evidence type="ECO:0008006" key="3">
    <source>
        <dbReference type="Google" id="ProtNLM"/>
    </source>
</evidence>
<evidence type="ECO:0000313" key="1">
    <source>
        <dbReference type="EMBL" id="CZR47982.1"/>
    </source>
</evidence>
<evidence type="ECO:0000313" key="2">
    <source>
        <dbReference type="Proteomes" id="UP000183971"/>
    </source>
</evidence>
<sequence length="254" mass="28048">MPECSQCFRQNIQCPGHETDWDLRFRDETKLLAAGTNKRKANKAAKCSTISPPSSQDSPSQAISIRTMDRAVPCFIISYIDSTVYGGYLPQLDAETVLQNCTQGALVSTIRAASMAAVARRHRSQETLCLAFKELSTALEQTNARLAEPAAAMLNATLGASLTLGLFELIVSTGKENINSWTPHTLGTMALLRLRGLQQFGDILGRPMCIHAAYNIRVSCIKRAVEVPQDLIRLEEDFYETFNFSRLVETTIQS</sequence>
<dbReference type="EMBL" id="FJOF01000012">
    <property type="protein sequence ID" value="CZR47982.1"/>
    <property type="molecule type" value="Genomic_DNA"/>
</dbReference>
<dbReference type="Proteomes" id="UP000183971">
    <property type="component" value="Unassembled WGS sequence"/>
</dbReference>
<gene>
    <name evidence="1" type="ORF">FPRO_13651</name>
</gene>
<comment type="caution">
    <text evidence="1">The sequence shown here is derived from an EMBL/GenBank/DDBJ whole genome shotgun (WGS) entry which is preliminary data.</text>
</comment>
<name>A0A1L7W646_FUSPR</name>